<gene>
    <name evidence="2" type="ORF">SAMN04488047_12030</name>
</gene>
<dbReference type="Proteomes" id="UP000199356">
    <property type="component" value="Unassembled WGS sequence"/>
</dbReference>
<feature type="region of interest" description="Disordered" evidence="1">
    <location>
        <begin position="1"/>
        <end position="49"/>
    </location>
</feature>
<organism evidence="2 3">
    <name type="scientific">Tranquillimonas alkanivorans</name>
    <dbReference type="NCBI Taxonomy" id="441119"/>
    <lineage>
        <taxon>Bacteria</taxon>
        <taxon>Pseudomonadati</taxon>
        <taxon>Pseudomonadota</taxon>
        <taxon>Alphaproteobacteria</taxon>
        <taxon>Rhodobacterales</taxon>
        <taxon>Roseobacteraceae</taxon>
        <taxon>Tranquillimonas</taxon>
    </lineage>
</organism>
<dbReference type="RefSeq" id="WP_177215234.1">
    <property type="nucleotide sequence ID" value="NZ_FOXA01000020.1"/>
</dbReference>
<evidence type="ECO:0000313" key="3">
    <source>
        <dbReference type="Proteomes" id="UP000199356"/>
    </source>
</evidence>
<proteinExistence type="predicted"/>
<sequence length="49" mass="5751">MFNIYADSFMTATRTDARRQSRRKAQPEREAEHFNPGPMRALPGVKTRR</sequence>
<feature type="compositionally biased region" description="Basic and acidic residues" evidence="1">
    <location>
        <begin position="15"/>
        <end position="33"/>
    </location>
</feature>
<name>A0A1I5UGH9_9RHOB</name>
<dbReference type="AlphaFoldDB" id="A0A1I5UGH9"/>
<protein>
    <submittedName>
        <fullName evidence="2">Uncharacterized protein</fullName>
    </submittedName>
</protein>
<reference evidence="2 3" key="1">
    <citation type="submission" date="2016-10" db="EMBL/GenBank/DDBJ databases">
        <authorList>
            <person name="de Groot N.N."/>
        </authorList>
    </citation>
    <scope>NUCLEOTIDE SEQUENCE [LARGE SCALE GENOMIC DNA]</scope>
    <source>
        <strain evidence="2 3">DSM 19547</strain>
    </source>
</reference>
<keyword evidence="3" id="KW-1185">Reference proteome</keyword>
<evidence type="ECO:0000313" key="2">
    <source>
        <dbReference type="EMBL" id="SFP94391.1"/>
    </source>
</evidence>
<dbReference type="EMBL" id="FOXA01000020">
    <property type="protein sequence ID" value="SFP94391.1"/>
    <property type="molecule type" value="Genomic_DNA"/>
</dbReference>
<dbReference type="STRING" id="441119.SAMN04488047_12030"/>
<evidence type="ECO:0000256" key="1">
    <source>
        <dbReference type="SAM" id="MobiDB-lite"/>
    </source>
</evidence>
<accession>A0A1I5UGH9</accession>